<dbReference type="EMBL" id="CBMG010001872">
    <property type="protein sequence ID" value="CEG03705.1"/>
    <property type="molecule type" value="Genomic_DNA"/>
</dbReference>
<dbReference type="Pfam" id="PF00668">
    <property type="entry name" value="Condensation"/>
    <property type="match status" value="4"/>
</dbReference>
<dbReference type="CDD" id="cd19545">
    <property type="entry name" value="FUM14_C_NRPS-like"/>
    <property type="match status" value="3"/>
</dbReference>
<keyword evidence="1" id="KW-0596">Phosphopantetheine</keyword>
<dbReference type="Gene3D" id="1.10.1200.10">
    <property type="entry name" value="ACP-like"/>
    <property type="match status" value="4"/>
</dbReference>
<dbReference type="Gene3D" id="3.40.50.12780">
    <property type="entry name" value="N-terminal domain of ligase-like"/>
    <property type="match status" value="4"/>
</dbReference>
<keyword evidence="3" id="KW-0436">Ligase</keyword>
<dbReference type="InterPro" id="IPR020845">
    <property type="entry name" value="AMP-binding_CS"/>
</dbReference>
<proteinExistence type="inferred from homology"/>
<dbReference type="SUPFAM" id="SSF52777">
    <property type="entry name" value="CoA-dependent acyltransferases"/>
    <property type="match status" value="7"/>
</dbReference>
<protein>
    <submittedName>
        <fullName evidence="6">WGS project CBMG000000000 data, contig CS5907-c001876</fullName>
    </submittedName>
</protein>
<evidence type="ECO:0000313" key="6">
    <source>
        <dbReference type="EMBL" id="CEG03705.1"/>
    </source>
</evidence>
<dbReference type="InterPro" id="IPR009081">
    <property type="entry name" value="PP-bd_ACP"/>
</dbReference>
<dbReference type="SUPFAM" id="SSF56801">
    <property type="entry name" value="Acetyl-CoA synthetase-like"/>
    <property type="match status" value="4"/>
</dbReference>
<dbReference type="Gene3D" id="3.30.559.30">
    <property type="entry name" value="Nonribosomal peptide synthetase, condensation domain"/>
    <property type="match status" value="3"/>
</dbReference>
<dbReference type="InterPro" id="IPR010071">
    <property type="entry name" value="AA_adenyl_dom"/>
</dbReference>
<dbReference type="InterPro" id="IPR020806">
    <property type="entry name" value="PKS_PP-bd"/>
</dbReference>
<dbReference type="PANTHER" id="PTHR45527">
    <property type="entry name" value="NONRIBOSOMAL PEPTIDE SYNTHETASE"/>
    <property type="match status" value="1"/>
</dbReference>
<dbReference type="InterPro" id="IPR001242">
    <property type="entry name" value="Condensation_dom"/>
</dbReference>
<reference evidence="6" key="1">
    <citation type="submission" date="2013-05" db="EMBL/GenBank/DDBJ databases">
        <title>Draft genome sequences of six wheat associated Fusarium spp. isolates.</title>
        <authorList>
            <person name="Moolhuijzen P.M."/>
            <person name="Manners J.M."/>
            <person name="Wilcox S."/>
            <person name="Bellgard M.I."/>
            <person name="Gardiner D.M."/>
        </authorList>
    </citation>
    <scope>NUCLEOTIDE SEQUENCE</scope>
    <source>
        <strain evidence="6">CS5907</strain>
    </source>
</reference>
<dbReference type="FunFam" id="3.40.50.12780:FF:000014">
    <property type="entry name" value="Nonribosomal peptide synthetase 1"/>
    <property type="match status" value="3"/>
</dbReference>
<evidence type="ECO:0000259" key="5">
    <source>
        <dbReference type="PROSITE" id="PS50075"/>
    </source>
</evidence>
<organism evidence="6">
    <name type="scientific">Fusarium acuminatum CS5907</name>
    <dbReference type="NCBI Taxonomy" id="1318461"/>
    <lineage>
        <taxon>Eukaryota</taxon>
        <taxon>Fungi</taxon>
        <taxon>Dikarya</taxon>
        <taxon>Ascomycota</taxon>
        <taxon>Pezizomycotina</taxon>
        <taxon>Sordariomycetes</taxon>
        <taxon>Hypocreomycetidae</taxon>
        <taxon>Hypocreales</taxon>
        <taxon>Nectriaceae</taxon>
        <taxon>Fusarium</taxon>
        <taxon>Fusarium tricinctum species complex</taxon>
    </lineage>
</organism>
<dbReference type="PANTHER" id="PTHR45527:SF1">
    <property type="entry name" value="FATTY ACID SYNTHASE"/>
    <property type="match status" value="1"/>
</dbReference>
<dbReference type="PROSITE" id="PS50075">
    <property type="entry name" value="CARRIER"/>
    <property type="match status" value="4"/>
</dbReference>
<gene>
    <name evidence="6" type="ORF">BN851_0093120</name>
</gene>
<dbReference type="Gene3D" id="3.30.559.10">
    <property type="entry name" value="Chloramphenicol acetyltransferase-like domain"/>
    <property type="match status" value="4"/>
</dbReference>
<dbReference type="InterPro" id="IPR006162">
    <property type="entry name" value="Ppantetheine_attach_site"/>
</dbReference>
<dbReference type="InterPro" id="IPR045851">
    <property type="entry name" value="AMP-bd_C_sf"/>
</dbReference>
<dbReference type="NCBIfam" id="TIGR01733">
    <property type="entry name" value="AA-adenyl-dom"/>
    <property type="match status" value="3"/>
</dbReference>
<comment type="similarity">
    <text evidence="4">Belongs to the NRP synthetase family.</text>
</comment>
<dbReference type="InterPro" id="IPR042099">
    <property type="entry name" value="ANL_N_sf"/>
</dbReference>
<feature type="domain" description="Carrier" evidence="5">
    <location>
        <begin position="2547"/>
        <end position="2623"/>
    </location>
</feature>
<keyword evidence="2" id="KW-0597">Phosphoprotein</keyword>
<dbReference type="Gene3D" id="3.30.300.30">
    <property type="match status" value="4"/>
</dbReference>
<dbReference type="FunFam" id="3.30.300.30:FF:000015">
    <property type="entry name" value="Nonribosomal peptide synthase SidD"/>
    <property type="match status" value="4"/>
</dbReference>
<evidence type="ECO:0000256" key="1">
    <source>
        <dbReference type="ARBA" id="ARBA00022450"/>
    </source>
</evidence>
<sequence>MATALDIKQETRVFQFTSYVFDVHLQDVFCTLSRGGCVCIASEAQLMNELGRALASARADLVQLTPTVAGLVEHESVPDLKTLVLTGELATRETIAHWMGQVQLMNAYGPAEAGLNTSLNRSIAHESEGSNIGRGVATRLWLVDPDNINLLSPVGCIGELLAEGPLLAKEYLGDEHLTTTSFVTDPTWVKTYGLPSGKRMYKTGDLAQINADGTFTYLGRKDTQVKINGQRIELGEIERQLQADLQTLLPSCGGVAVELATTRDDDDDNNNNSKQTLAAFIVISGEKTVATKGKEDEETIPLSVNDSMRSALSDLPFMLRDHLPHYMIPSMYIPITNLPKNTNGKLDRKRLREIANHLDAHDFSLETPINGPRLQPSTEMELQLRDMWCQVLGVQPDSVGANDSFFQMGGDSVAAMRLVAACEKQGLCLTVADIFDQPRLRDLATAARAPNDLSASHAQHQKPLEPFSLWDKHTAHNHQQHLASIAIGLMAITIRQPQAYTNRIIYDIPDSVPTEKFMAAWSLNYQRHAILRTRIVPDVDRESNFVQVVVREKLEWQHSTDLDDYIKHDQAQGFTHGSQLARFCTVNGLEGEPRKFVWTIHHSIYDGWTLKLILEDLGQLYEGHTLPPCVPFNGFVHYLSNVDNAAAAAFWNSELDGELPTSYPALPAPNFQSRPDSSVARDVTLPHGASHQSIPNILQAAWPLALSMHTTTDDVMYAMTLSGRNAPVPRIAEMAAPTITTVPVRRRINSSTTISQYLSATHRKSIDMMPFEHTGLQNIDKSLALNTLFVIQPTIRVEHVEENQEREDPMVSLDPNVAPLQGFDSYGLVVECSLSQHGARIEARYDKQVITEEQIQQLISQFQRLILLLLTEPPTTRLVDLPMASEEDVQQILAWNSEDGTTMEPVNDRLDHAIRRQALQQPLAQAVCAWDGNLSYRELEWLATKLAGHLKSLGIKPEVKVPLYFDKSLWAIVAMLAILKAGGIYVPLNPAHPLQHIKVIIEAVAASVVLTSKDNAHKFKNSISVDSELLGSLSLPTAEDQDGTTVTHNSDNAAVIVFTSGTTGTPKGVVLTHSSLSTMMRAQGPSMGFSSNTRALAFAAPSFDVSNSEVFTTLYHGGCVCVPSEHDRLNDLAGAVTRLHANWLFLTPSLASQIDPASVLGLQFLALGGEAITQSLVDTWASRLHLLNSYGPSEASIWTSMALLGKEPGVLPTNIGRGLGCKLWVVDPSNYNRLSPIGSTGELLIEGPILAREYLDDPNRTDEAFVLNPSWTKLDVQGQNHRDQQVADRRLYKTGDLVAYSTDGSLIYMGRKDTQIKVRGQRVEIGQIEYHLQRLLQQFQTAKVAVDLVFSKHQPSRKTLGAYIEVVDDECSSSADSFNIDGVMIPSEGFQKEMHQLRTALLDALPHYMVPTIFIPMKRLPMTASGKLDRRVLSNLLSDLSDKELTPFRLASIAKTAPQSGIQFRMRSLWAEVLQIGDEDSIGADDSFFQLGGDSLSAIFLVSLASKAGLTFTVADLFRCPKLCDIAAISQTQQILPPSEGPSEIPPFSLWEHGFEDLPTAIETVADQCHVTADDIQDVYPCAPLQEGLVELSLLNPGTYISRNVFILDDSVNIEAFKSAWAQVVRTHPIMRTRITRLRELKSVQVVTYNQLSWSEATSVQEYMEADHDAPMLHGDPLVRFGLTEGEHGERVFIWTLHHAVYDGWSLKLLFESFLRSYNGQVGTLEPVPFNSFIKYIEQTDQQGALDFWNEQLDGDLPLGFPALPSATYQPRPNKEETLSLTLPSNHAINLHSAATILRAAWALALTSVTSSDDVIFAMTLSGRNAPVANIVDMVAPTITTVPIRSRIDANQSIEQYLEQVKQQAVDMMPYEHIGLQNIRDAETGNRIPLDLKHLFVVQPASASVTTEGDAIIMRPLRTKDGEEDIQFGFDSYALVVECHVEGEGDRAVHVSARFDDDVVDHFQIRQLLVLFGHLATLLSTTTKTSSRLCDLMIAPPEDLEQIMQWNDVHALRPSSDCLHAVVVQWAKSQPDNQAICSWDAKLSYRELDSLSSQLAHHLVDNLGLAPEVIVPLYFDKSAWAIVSMLAVLKAGAAYVPLNTAFPIEHNQSIVNAVDAKAVLTSSDHLSLFDNGIVIDRSFIESLPSVGSRHLSSLDPSSAAIVVFTSGTTGKPKGIVLTHSSLSSMMRAQGPLMGFDTSTRTLHFAAASFDVSNSEVLTTLFHGGCICVPSEYDRLNRLSEVTSEYNVNWLFLTPSLANQLEPEAFPSLRHLALGGEAVTRDHVAQWAPRVRLLNSYGPSEASIWTSMSHLRSDTTTVDIGRGLGCVLWIVDAANHDRLMPIGTIGELVIEGPILAREYLNDAEKTRESFIQDPLWSTAAGHDRRMYKTGDLVRYAAGGSGTLLYVGRKDTQVKIRGQRVEVGQVEHHLQSLVSSSLGVAVDMVTSNTTARGHTSRQALAAFVAMEGGDSDKVLSQVTTTFQTNMVKVQTALASLLPPYMIPTVFVPLSKLPLSRSGKVDRVYLRRMLHGLSEEEMAPYRLASARKRDPATDLESQMQSLWADMLGVAAESIGLDDNFFMLGGDSISAIKLVSTAQRVGLHFAVADVFSHPKLCELTASLKETRSTRLPDDDAVDLAPFALWSYTHDNLPSALEHLSAQCDMAVEDIEDVYPCTPLQEGLMETSLLQEDTYINRNMFPLDAETDIAVFQQAWSQLLDHYPILRTRIVPSLGGKTLVQVVTRNHQTAWQYPDSVDEYMRKDKQRPMRYGDALVRYGLVRPQPNGSGDSGCWTFVWTLHHSIYDGWTLDILLGSLSQLYSQQKIPKVLPFNRFIRFVSETDASASRKFWDSQIGRGDLPSGFPSLPSTMYQVRPNRSMMHTVTIASSATSTSSTANVLRAAWALVIATHTSTEDVIFAMTLSGRNAPLPHIAEMAAPTITTVPMRISLRQNDTVREYLQAIDRQAVEMMPHEHVGLRNIRKSLVGNHQSLELRHLFVVQPNTQKMGRASVLRTNTGTMASVASAGFESYALVIECNLTDQGAQVEAKYDDTVLSVEIVQKLLNQLARFSGILLDPATHQTKLHDLVLISAQELDQITAWNNTVLSPVEECVHDMVVRQVVKRPGAPAVCAWDGDLSYSELSDLAIRLSLHLRQLGVGPESLVPIYLDKSLYTVVAMLAVLYAGGASVPLNTSHPLERIRAMIDQVEPTLILTDGRHTEQFKLYNAHVVVLDAALLQSLPRSVGTSASAVMSLAATPENSAIVTFTSGSSGTPKGVVLTHSSLSSMIQAQGSRMGFSDTTRTLQFAAASFDVSNSEIFTTLSYGGCVCMPSEFDRLNDISDTVSRFNVNWLFMTPSLASKIEPDTVPSLRHLALGGEAVTDNLIRQWGGKLQLINSYGPSESSIWTSMAVLPGGPVGDLSPANIGKGLGCRLWIVDPTNHNRLSCIGNVGELLIEGPILARGYLRDEEKTRAAFIVNPSWAADKDSEHGRRFYKTGDLVRYCSDGSMVFVGRKDAQVKIRGQRVELAEVEHHVKAVLKRSEDIAVEVLRLRSDEHFERQVLGAFIITTVAETDISTSTNSSGLPVPLPVCEAFQAEMRDVQNALNKMLPSYMVPGLFIPIDRFPMSQSGKLDRKQLRQLMIELDDEQLASYRLSTVSRRAPSTSQELLLLPLWAKIVGVEESTVGADDDFFLMGGDSISAMELANARSLTLRAGIKPFSTLASNGNDDVVESIRQRIVPLVQRNQPLADIVDAYPSTDFQKFSAAFALSSSRWSLVYQCLDGTGFIDIERLQHCWTQVVDSQDILRTTFVFLYSDLIQVVLRNVDLGFTVHDIGADTTTTIEDYTDALRARDMDQQQVTGAPFVRLALIRKLGSNKHRIVFRISHALYDGISLPTMWSHLESLYNGSTAPAPTTVPFSHFISAALADSQREASSRTARTP</sequence>
<dbReference type="CDD" id="cd05918">
    <property type="entry name" value="A_NRPS_SidN3_like"/>
    <property type="match status" value="4"/>
</dbReference>
<dbReference type="InterPro" id="IPR023213">
    <property type="entry name" value="CAT-like_dom_sf"/>
</dbReference>
<dbReference type="NCBIfam" id="NF003417">
    <property type="entry name" value="PRK04813.1"/>
    <property type="match status" value="4"/>
</dbReference>
<feature type="domain" description="Carrier" evidence="5">
    <location>
        <begin position="1460"/>
        <end position="1534"/>
    </location>
</feature>
<dbReference type="InterPro" id="IPR000873">
    <property type="entry name" value="AMP-dep_synth/lig_dom"/>
</dbReference>
<dbReference type="GO" id="GO:0044550">
    <property type="term" value="P:secondary metabolite biosynthetic process"/>
    <property type="evidence" value="ECO:0007669"/>
    <property type="project" value="TreeGrafter"/>
</dbReference>
<dbReference type="SUPFAM" id="SSF47336">
    <property type="entry name" value="ACP-like"/>
    <property type="match status" value="4"/>
</dbReference>
<dbReference type="GO" id="GO:0031177">
    <property type="term" value="F:phosphopantetheine binding"/>
    <property type="evidence" value="ECO:0007669"/>
    <property type="project" value="InterPro"/>
</dbReference>
<dbReference type="FunFam" id="3.30.559.30:FF:000003">
    <property type="entry name" value="Nonribosomal peptide synthase SidD"/>
    <property type="match status" value="3"/>
</dbReference>
<name>A0A090MDG6_9HYPO</name>
<evidence type="ECO:0000256" key="2">
    <source>
        <dbReference type="ARBA" id="ARBA00022553"/>
    </source>
</evidence>
<dbReference type="InterPro" id="IPR036736">
    <property type="entry name" value="ACP-like_sf"/>
</dbReference>
<dbReference type="GO" id="GO:0005737">
    <property type="term" value="C:cytoplasm"/>
    <property type="evidence" value="ECO:0007669"/>
    <property type="project" value="TreeGrafter"/>
</dbReference>
<dbReference type="Pfam" id="PF00550">
    <property type="entry name" value="PP-binding"/>
    <property type="match status" value="4"/>
</dbReference>
<dbReference type="PROSITE" id="PS00012">
    <property type="entry name" value="PHOSPHOPANTETHEINE"/>
    <property type="match status" value="1"/>
</dbReference>
<dbReference type="PROSITE" id="PS00455">
    <property type="entry name" value="AMP_BINDING"/>
    <property type="match status" value="3"/>
</dbReference>
<dbReference type="Pfam" id="PF00501">
    <property type="entry name" value="AMP-binding"/>
    <property type="match status" value="4"/>
</dbReference>
<feature type="domain" description="Carrier" evidence="5">
    <location>
        <begin position="375"/>
        <end position="451"/>
    </location>
</feature>
<dbReference type="GO" id="GO:0016874">
    <property type="term" value="F:ligase activity"/>
    <property type="evidence" value="ECO:0007669"/>
    <property type="project" value="UniProtKB-KW"/>
</dbReference>
<evidence type="ECO:0000256" key="3">
    <source>
        <dbReference type="ARBA" id="ARBA00022598"/>
    </source>
</evidence>
<comment type="caution">
    <text evidence="6">The sequence shown here is derived from an EMBL/GenBank/DDBJ whole genome shotgun (WGS) entry which is preliminary data.</text>
</comment>
<dbReference type="FunFam" id="1.10.1200.10:FF:000005">
    <property type="entry name" value="Nonribosomal peptide synthetase 1"/>
    <property type="match status" value="3"/>
</dbReference>
<dbReference type="SMART" id="SM00823">
    <property type="entry name" value="PKS_PP"/>
    <property type="match status" value="3"/>
</dbReference>
<accession>A0A090MDG6</accession>
<evidence type="ECO:0000256" key="4">
    <source>
        <dbReference type="ARBA" id="ARBA00029454"/>
    </source>
</evidence>
<dbReference type="GO" id="GO:0043041">
    <property type="term" value="P:amino acid activation for nonribosomal peptide biosynthetic process"/>
    <property type="evidence" value="ECO:0007669"/>
    <property type="project" value="TreeGrafter"/>
</dbReference>
<feature type="domain" description="Carrier" evidence="5">
    <location>
        <begin position="3656"/>
        <end position="3737"/>
    </location>
</feature>